<reference evidence="8 9" key="1">
    <citation type="submission" date="2017-03" db="EMBL/GenBank/DDBJ databases">
        <authorList>
            <person name="Safronova V.I."/>
            <person name="Sazanova A.L."/>
            <person name="Chirak E.R."/>
        </authorList>
    </citation>
    <scope>NUCLEOTIDE SEQUENCE [LARGE SCALE GENOMIC DNA]</scope>
    <source>
        <strain evidence="8 9">Opo-243</strain>
    </source>
</reference>
<evidence type="ECO:0000256" key="5">
    <source>
        <dbReference type="ARBA" id="ARBA00022840"/>
    </source>
</evidence>
<dbReference type="FunFam" id="3.40.50.300:FF:000016">
    <property type="entry name" value="Oligopeptide ABC transporter ATP-binding component"/>
    <property type="match status" value="1"/>
</dbReference>
<feature type="domain" description="ABC transporter" evidence="7">
    <location>
        <begin position="14"/>
        <end position="264"/>
    </location>
</feature>
<comment type="subcellular location">
    <subcellularLocation>
        <location evidence="1">Cell inner membrane</location>
        <topology evidence="1">Peripheral membrane protein</topology>
    </subcellularLocation>
</comment>
<dbReference type="InterPro" id="IPR050319">
    <property type="entry name" value="ABC_transp_ATP-bind"/>
</dbReference>
<dbReference type="PROSITE" id="PS00211">
    <property type="entry name" value="ABC_TRANSPORTER_1"/>
    <property type="match status" value="2"/>
</dbReference>
<dbReference type="SMART" id="SM00382">
    <property type="entry name" value="AAA"/>
    <property type="match status" value="2"/>
</dbReference>
<comment type="caution">
    <text evidence="8">The sequence shown here is derived from an EMBL/GenBank/DDBJ whole genome shotgun (WGS) entry which is preliminary data.</text>
</comment>
<comment type="similarity">
    <text evidence="2">Belongs to the ABC transporter superfamily.</text>
</comment>
<name>A0A4Q1VTR5_9BRAD</name>
<keyword evidence="3" id="KW-0813">Transport</keyword>
<dbReference type="InterPro" id="IPR017871">
    <property type="entry name" value="ABC_transporter-like_CS"/>
</dbReference>
<keyword evidence="9" id="KW-1185">Reference proteome</keyword>
<dbReference type="OrthoDB" id="9802264at2"/>
<dbReference type="GO" id="GO:0015833">
    <property type="term" value="P:peptide transport"/>
    <property type="evidence" value="ECO:0007669"/>
    <property type="project" value="InterPro"/>
</dbReference>
<comment type="function">
    <text evidence="6">Involved in beta-(1--&gt;2)glucan export. Transmembrane domains (TMD) form a pore in the inner membrane and the ATP-binding domain (NBD) is responsible for energy generation.</text>
</comment>
<dbReference type="NCBIfam" id="NF008453">
    <property type="entry name" value="PRK11308.1"/>
    <property type="match status" value="2"/>
</dbReference>
<dbReference type="PANTHER" id="PTHR43776">
    <property type="entry name" value="TRANSPORT ATP-BINDING PROTEIN"/>
    <property type="match status" value="1"/>
</dbReference>
<dbReference type="AlphaFoldDB" id="A0A4Q1VTR5"/>
<dbReference type="InterPro" id="IPR003593">
    <property type="entry name" value="AAA+_ATPase"/>
</dbReference>
<dbReference type="PROSITE" id="PS50893">
    <property type="entry name" value="ABC_TRANSPORTER_2"/>
    <property type="match status" value="2"/>
</dbReference>
<keyword evidence="5 8" id="KW-0067">ATP-binding</keyword>
<dbReference type="GO" id="GO:0055085">
    <property type="term" value="P:transmembrane transport"/>
    <property type="evidence" value="ECO:0007669"/>
    <property type="project" value="UniProtKB-ARBA"/>
</dbReference>
<evidence type="ECO:0000256" key="3">
    <source>
        <dbReference type="ARBA" id="ARBA00022448"/>
    </source>
</evidence>
<evidence type="ECO:0000313" key="9">
    <source>
        <dbReference type="Proteomes" id="UP000290819"/>
    </source>
</evidence>
<dbReference type="Pfam" id="PF00005">
    <property type="entry name" value="ABC_tran"/>
    <property type="match status" value="2"/>
</dbReference>
<organism evidence="8 9">
    <name type="scientific">Bradyrhizobium betae</name>
    <dbReference type="NCBI Taxonomy" id="244734"/>
    <lineage>
        <taxon>Bacteria</taxon>
        <taxon>Pseudomonadati</taxon>
        <taxon>Pseudomonadota</taxon>
        <taxon>Alphaproteobacteria</taxon>
        <taxon>Hyphomicrobiales</taxon>
        <taxon>Nitrobacteraceae</taxon>
        <taxon>Bradyrhizobium</taxon>
    </lineage>
</organism>
<protein>
    <submittedName>
        <fullName evidence="8">ABC transporter ATP-binding protein</fullName>
    </submittedName>
</protein>
<dbReference type="PANTHER" id="PTHR43776:SF7">
    <property type="entry name" value="D,D-DIPEPTIDE TRANSPORT ATP-BINDING PROTEIN DDPF-RELATED"/>
    <property type="match status" value="1"/>
</dbReference>
<evidence type="ECO:0000256" key="2">
    <source>
        <dbReference type="ARBA" id="ARBA00005417"/>
    </source>
</evidence>
<gene>
    <name evidence="8" type="ORF">B5V03_01295</name>
</gene>
<dbReference type="GO" id="GO:0005886">
    <property type="term" value="C:plasma membrane"/>
    <property type="evidence" value="ECO:0007669"/>
    <property type="project" value="UniProtKB-SubCell"/>
</dbReference>
<accession>A0A4Q1VTR5</accession>
<evidence type="ECO:0000256" key="6">
    <source>
        <dbReference type="ARBA" id="ARBA00024722"/>
    </source>
</evidence>
<dbReference type="CDD" id="cd03257">
    <property type="entry name" value="ABC_NikE_OppD_transporters"/>
    <property type="match status" value="2"/>
</dbReference>
<dbReference type="Pfam" id="PF08352">
    <property type="entry name" value="oligo_HPY"/>
    <property type="match status" value="2"/>
</dbReference>
<dbReference type="InterPro" id="IPR003439">
    <property type="entry name" value="ABC_transporter-like_ATP-bd"/>
</dbReference>
<dbReference type="InterPro" id="IPR013563">
    <property type="entry name" value="Oligopep_ABC_C"/>
</dbReference>
<dbReference type="Gene3D" id="3.40.50.300">
    <property type="entry name" value="P-loop containing nucleotide triphosphate hydrolases"/>
    <property type="match status" value="2"/>
</dbReference>
<dbReference type="EMBL" id="MZXW01000004">
    <property type="protein sequence ID" value="RXT54124.1"/>
    <property type="molecule type" value="Genomic_DNA"/>
</dbReference>
<evidence type="ECO:0000259" key="7">
    <source>
        <dbReference type="PROSITE" id="PS50893"/>
    </source>
</evidence>
<dbReference type="Proteomes" id="UP000290819">
    <property type="component" value="Unassembled WGS sequence"/>
</dbReference>
<keyword evidence="4" id="KW-0547">Nucleotide-binding</keyword>
<evidence type="ECO:0000256" key="4">
    <source>
        <dbReference type="ARBA" id="ARBA00022741"/>
    </source>
</evidence>
<sequence length="584" mass="62525">MTAPPFSETRSALLDVSNLKTWFPGDRGEVRAVDGVSFSVSPGEVLGIVGESGSGKSVTGFSIIGLIDEPGRIVEGAIKLEGRELIGLPQEELRKIRGRIISMVFQDPMAALNPVLSIGTQIRLALEAHERIGPKEVRERAIAALAQVRISEPERKIDFFPHQFSGGMRQRVAIAIALLHRPKLVICDEPTTALDVSIQAEILSEMKALVSDLGTALIWISHDLATVASIADRVAVMRSGHVVESGPALAVLTRPQHDYTKTLLNALPSRASPGELLLRSAGVPDAAPPARKEVPDDVVALGSPYLVINNVVKTFAKPAGLFARLQFGLAGAKPPSASNAVDGVDIVLNRGEVLGVVGESGSGKSTLGRMAAGIIAPTSGSVRLAGQPVMSSGTMPRKVTTRIQTIFQDPFASLNGRMRIGEILSEGPLAHRLISRGEAPNYVRQWLAAVGLDPGYANRFPHQFSGGQRQRIAIARALAMQPDVVVCDEPVASLDVSIQAQIINLLIRLRSELDLSLIFISHDLSVVRHLCDRVVIMRRGRIVEQGAAEAIYARPQNEYTKRLLAAMPMLPRSVAGLEPATGPL</sequence>
<feature type="domain" description="ABC transporter" evidence="7">
    <location>
        <begin position="306"/>
        <end position="564"/>
    </location>
</feature>
<dbReference type="GO" id="GO:0005524">
    <property type="term" value="F:ATP binding"/>
    <property type="evidence" value="ECO:0007669"/>
    <property type="project" value="UniProtKB-KW"/>
</dbReference>
<evidence type="ECO:0000313" key="8">
    <source>
        <dbReference type="EMBL" id="RXT54124.1"/>
    </source>
</evidence>
<evidence type="ECO:0000256" key="1">
    <source>
        <dbReference type="ARBA" id="ARBA00004417"/>
    </source>
</evidence>
<dbReference type="SUPFAM" id="SSF52540">
    <property type="entry name" value="P-loop containing nucleoside triphosphate hydrolases"/>
    <property type="match status" value="2"/>
</dbReference>
<dbReference type="GO" id="GO:0016887">
    <property type="term" value="F:ATP hydrolysis activity"/>
    <property type="evidence" value="ECO:0007669"/>
    <property type="project" value="InterPro"/>
</dbReference>
<dbReference type="InterPro" id="IPR027417">
    <property type="entry name" value="P-loop_NTPase"/>
</dbReference>
<proteinExistence type="inferred from homology"/>